<evidence type="ECO:0000313" key="2">
    <source>
        <dbReference type="Proteomes" id="UP000790377"/>
    </source>
</evidence>
<name>A0ACB7ZYA8_9AGAM</name>
<reference evidence="1" key="1">
    <citation type="journal article" date="2021" name="New Phytol.">
        <title>Evolutionary innovations through gain and loss of genes in the ectomycorrhizal Boletales.</title>
        <authorList>
            <person name="Wu G."/>
            <person name="Miyauchi S."/>
            <person name="Morin E."/>
            <person name="Kuo A."/>
            <person name="Drula E."/>
            <person name="Varga T."/>
            <person name="Kohler A."/>
            <person name="Feng B."/>
            <person name="Cao Y."/>
            <person name="Lipzen A."/>
            <person name="Daum C."/>
            <person name="Hundley H."/>
            <person name="Pangilinan J."/>
            <person name="Johnson J."/>
            <person name="Barry K."/>
            <person name="LaButti K."/>
            <person name="Ng V."/>
            <person name="Ahrendt S."/>
            <person name="Min B."/>
            <person name="Choi I.G."/>
            <person name="Park H."/>
            <person name="Plett J.M."/>
            <person name="Magnuson J."/>
            <person name="Spatafora J.W."/>
            <person name="Nagy L.G."/>
            <person name="Henrissat B."/>
            <person name="Grigoriev I.V."/>
            <person name="Yang Z.L."/>
            <person name="Xu J."/>
            <person name="Martin F.M."/>
        </authorList>
    </citation>
    <scope>NUCLEOTIDE SEQUENCE</scope>
    <source>
        <strain evidence="1">ATCC 28755</strain>
    </source>
</reference>
<proteinExistence type="predicted"/>
<gene>
    <name evidence="1" type="ORF">BJ138DRAFT_671769</name>
</gene>
<keyword evidence="2" id="KW-1185">Reference proteome</keyword>
<evidence type="ECO:0000313" key="1">
    <source>
        <dbReference type="EMBL" id="KAH7906096.1"/>
    </source>
</evidence>
<protein>
    <submittedName>
        <fullName evidence="1">Uncharacterized protein</fullName>
    </submittedName>
</protein>
<sequence length="280" mass="31286">MSALAADPKFQNELYLQFSGLAILVFDYCINISTEVTWTWDSKWTLVRILFLLARYVPFILIPVSIYSDLPGTNVQTNCSHWDGALIGMIIISILASNALLFIRTWVLWSGKRVVFIGLITLGLASLGAGIVFGAVMEEVRTDHPGPCIGLFSYLINPWNFIGLACFEFVTLVLTISRIFKHDRRSRIFMIIRNDIVYTMCILGMSVVNSVVFTWQSPVLILQVVIHSVFGSRLLFSLRQIMRQQHIMSISVAQSTSGDAMPPMVFSAGPGATSSIEYEC</sequence>
<organism evidence="1 2">
    <name type="scientific">Hygrophoropsis aurantiaca</name>
    <dbReference type="NCBI Taxonomy" id="72124"/>
    <lineage>
        <taxon>Eukaryota</taxon>
        <taxon>Fungi</taxon>
        <taxon>Dikarya</taxon>
        <taxon>Basidiomycota</taxon>
        <taxon>Agaricomycotina</taxon>
        <taxon>Agaricomycetes</taxon>
        <taxon>Agaricomycetidae</taxon>
        <taxon>Boletales</taxon>
        <taxon>Coniophorineae</taxon>
        <taxon>Hygrophoropsidaceae</taxon>
        <taxon>Hygrophoropsis</taxon>
    </lineage>
</organism>
<comment type="caution">
    <text evidence="1">The sequence shown here is derived from an EMBL/GenBank/DDBJ whole genome shotgun (WGS) entry which is preliminary data.</text>
</comment>
<dbReference type="EMBL" id="MU268070">
    <property type="protein sequence ID" value="KAH7906096.1"/>
    <property type="molecule type" value="Genomic_DNA"/>
</dbReference>
<accession>A0ACB7ZYA8</accession>
<dbReference type="Proteomes" id="UP000790377">
    <property type="component" value="Unassembled WGS sequence"/>
</dbReference>